<evidence type="ECO:0000313" key="2">
    <source>
        <dbReference type="EMBL" id="TLP70087.1"/>
    </source>
</evidence>
<keyword evidence="1" id="KW-0472">Membrane</keyword>
<feature type="transmembrane region" description="Helical" evidence="1">
    <location>
        <begin position="41"/>
        <end position="64"/>
    </location>
</feature>
<name>A0A5R8ZWR2_PSENT</name>
<dbReference type="RefSeq" id="WP_138216660.1">
    <property type="nucleotide sequence ID" value="NZ_VASG01000009.1"/>
</dbReference>
<keyword evidence="1" id="KW-1133">Transmembrane helix</keyword>
<evidence type="ECO:0000313" key="3">
    <source>
        <dbReference type="Proteomes" id="UP000307510"/>
    </source>
</evidence>
<comment type="caution">
    <text evidence="2">The sequence shown here is derived from an EMBL/GenBank/DDBJ whole genome shotgun (WGS) entry which is preliminary data.</text>
</comment>
<feature type="transmembrane region" description="Helical" evidence="1">
    <location>
        <begin position="7"/>
        <end position="29"/>
    </location>
</feature>
<proteinExistence type="predicted"/>
<dbReference type="Proteomes" id="UP000307510">
    <property type="component" value="Unassembled WGS sequence"/>
</dbReference>
<reference evidence="2 3" key="1">
    <citation type="submission" date="2019-05" db="EMBL/GenBank/DDBJ databases">
        <authorList>
            <person name="Moore K."/>
            <person name="O'Neill P."/>
            <person name="Farbos A."/>
            <person name="Studholme D.J."/>
        </authorList>
    </citation>
    <scope>NUCLEOTIDE SEQUENCE [LARGE SCALE GENOMIC DNA]</scope>
    <source>
        <strain evidence="2 3">DSM 9128</strain>
    </source>
</reference>
<sequence length="80" mass="8667">MDEILDFASVLMKLVLILLAALMAGSLVMAPDRTLATAPSMLMLVVPLFALVTLLDLAGVVLSFSRRRAARKSACHWSHD</sequence>
<gene>
    <name evidence="2" type="ORF">FEA48_27685</name>
</gene>
<protein>
    <submittedName>
        <fullName evidence="2">Uncharacterized protein</fullName>
    </submittedName>
</protein>
<dbReference type="AlphaFoldDB" id="A0A5R8ZWR2"/>
<accession>A0A5R8ZWR2</accession>
<keyword evidence="1" id="KW-0812">Transmembrane</keyword>
<reference evidence="3" key="2">
    <citation type="submission" date="2019-06" db="EMBL/GenBank/DDBJ databases">
        <title>AzeR, a transcriptional regulator that responds to azelaic acid in Pseudomonas nitroreducens.</title>
        <authorList>
            <person name="Bez C."/>
            <person name="Javvadi S.G."/>
            <person name="Bertani I."/>
            <person name="Devescovi G."/>
            <person name="Studholme D.J."/>
            <person name="Geller A."/>
            <person name="Levy A."/>
            <person name="Venturi V."/>
        </authorList>
    </citation>
    <scope>NUCLEOTIDE SEQUENCE [LARGE SCALE GENOMIC DNA]</scope>
    <source>
        <strain evidence="3">DSM 9128</strain>
    </source>
</reference>
<evidence type="ECO:0000256" key="1">
    <source>
        <dbReference type="SAM" id="Phobius"/>
    </source>
</evidence>
<dbReference type="EMBL" id="VASG01000009">
    <property type="protein sequence ID" value="TLP70087.1"/>
    <property type="molecule type" value="Genomic_DNA"/>
</dbReference>
<organism evidence="2 3">
    <name type="scientific">Pseudomonas nitroreducens</name>
    <dbReference type="NCBI Taxonomy" id="46680"/>
    <lineage>
        <taxon>Bacteria</taxon>
        <taxon>Pseudomonadati</taxon>
        <taxon>Pseudomonadota</taxon>
        <taxon>Gammaproteobacteria</taxon>
        <taxon>Pseudomonadales</taxon>
        <taxon>Pseudomonadaceae</taxon>
        <taxon>Pseudomonas</taxon>
    </lineage>
</organism>